<evidence type="ECO:0000313" key="3">
    <source>
        <dbReference type="Proteomes" id="UP001433268"/>
    </source>
</evidence>
<name>A0ABR1WLH1_9PEZI</name>
<proteinExistence type="predicted"/>
<keyword evidence="3" id="KW-1185">Reference proteome</keyword>
<evidence type="ECO:0000313" key="2">
    <source>
        <dbReference type="EMBL" id="KAK8084400.1"/>
    </source>
</evidence>
<dbReference type="RefSeq" id="XP_066668909.1">
    <property type="nucleotide sequence ID" value="XM_066809986.1"/>
</dbReference>
<reference evidence="2 3" key="1">
    <citation type="submission" date="2023-01" db="EMBL/GenBank/DDBJ databases">
        <title>Analysis of 21 Apiospora genomes using comparative genomics revels a genus with tremendous synthesis potential of carbohydrate active enzymes and secondary metabolites.</title>
        <authorList>
            <person name="Sorensen T."/>
        </authorList>
    </citation>
    <scope>NUCLEOTIDE SEQUENCE [LARGE SCALE GENOMIC DNA]</scope>
    <source>
        <strain evidence="2 3">CBS 114990</strain>
    </source>
</reference>
<sequence>MTIPDSDPAIFSNANEEEAPNNRADQENLEDQGKRQPPEADKQRHPLPCSKKRKLIDDDDDGNHGHSSKGTDTPTTDRGVFRNSRTRCKNAGLKRRYAKQKEERRCATFQLSKLDGSESQTWTGEEELAQLCRRLGAARTETETLLSRFREAFSTWLRFVKLMKAIDVPETKLGEEEGSSSGPHHHSESFGDVSGALIAPLKEALDSWVLHDRELETFQARVKGAICSRAFERRVDVPETLRRRTADIPRMGEALDVLERLFEVLVCTLNTLVTNMLDGDEDGQSDRVVDETELALKQVKLAVDDLA</sequence>
<dbReference type="GeneID" id="92043046"/>
<organism evidence="2 3">
    <name type="scientific">Apiospora hydei</name>
    <dbReference type="NCBI Taxonomy" id="1337664"/>
    <lineage>
        <taxon>Eukaryota</taxon>
        <taxon>Fungi</taxon>
        <taxon>Dikarya</taxon>
        <taxon>Ascomycota</taxon>
        <taxon>Pezizomycotina</taxon>
        <taxon>Sordariomycetes</taxon>
        <taxon>Xylariomycetidae</taxon>
        <taxon>Amphisphaeriales</taxon>
        <taxon>Apiosporaceae</taxon>
        <taxon>Apiospora</taxon>
    </lineage>
</organism>
<accession>A0ABR1WLH1</accession>
<protein>
    <submittedName>
        <fullName evidence="2">Uncharacterized protein</fullName>
    </submittedName>
</protein>
<evidence type="ECO:0000256" key="1">
    <source>
        <dbReference type="SAM" id="MobiDB-lite"/>
    </source>
</evidence>
<gene>
    <name evidence="2" type="ORF">PG997_005671</name>
</gene>
<feature type="compositionally biased region" description="Basic and acidic residues" evidence="1">
    <location>
        <begin position="31"/>
        <end position="44"/>
    </location>
</feature>
<dbReference type="Proteomes" id="UP001433268">
    <property type="component" value="Unassembled WGS sequence"/>
</dbReference>
<comment type="caution">
    <text evidence="2">The sequence shown here is derived from an EMBL/GenBank/DDBJ whole genome shotgun (WGS) entry which is preliminary data.</text>
</comment>
<dbReference type="EMBL" id="JAQQWN010000005">
    <property type="protein sequence ID" value="KAK8084400.1"/>
    <property type="molecule type" value="Genomic_DNA"/>
</dbReference>
<feature type="region of interest" description="Disordered" evidence="1">
    <location>
        <begin position="1"/>
        <end position="85"/>
    </location>
</feature>